<dbReference type="InterPro" id="IPR011006">
    <property type="entry name" value="CheY-like_superfamily"/>
</dbReference>
<dbReference type="InterPro" id="IPR036097">
    <property type="entry name" value="HisK_dim/P_sf"/>
</dbReference>
<feature type="domain" description="CBS" evidence="16">
    <location>
        <begin position="13"/>
        <end position="68"/>
    </location>
</feature>
<dbReference type="Pfam" id="PF00512">
    <property type="entry name" value="HisKA"/>
    <property type="match status" value="1"/>
</dbReference>
<dbReference type="GO" id="GO:0016020">
    <property type="term" value="C:membrane"/>
    <property type="evidence" value="ECO:0007669"/>
    <property type="project" value="UniProtKB-SubCell"/>
</dbReference>
<dbReference type="GO" id="GO:0005524">
    <property type="term" value="F:ATP binding"/>
    <property type="evidence" value="ECO:0007669"/>
    <property type="project" value="UniProtKB-KW"/>
</dbReference>
<dbReference type="InterPro" id="IPR003018">
    <property type="entry name" value="GAF"/>
</dbReference>
<dbReference type="InterPro" id="IPR000644">
    <property type="entry name" value="CBS_dom"/>
</dbReference>
<keyword evidence="5" id="KW-0808">Transferase</keyword>
<comment type="subcellular location">
    <subcellularLocation>
        <location evidence="2">Membrane</location>
    </subcellularLocation>
</comment>
<dbReference type="RefSeq" id="WP_164655686.1">
    <property type="nucleotide sequence ID" value="NZ_JAAIJR010000109.1"/>
</dbReference>
<dbReference type="SMART" id="SM00065">
    <property type="entry name" value="GAF"/>
    <property type="match status" value="1"/>
</dbReference>
<dbReference type="PROSITE" id="PS51371">
    <property type="entry name" value="CBS"/>
    <property type="match status" value="4"/>
</dbReference>
<dbReference type="Gene3D" id="3.40.50.2300">
    <property type="match status" value="1"/>
</dbReference>
<dbReference type="Pfam" id="PF00072">
    <property type="entry name" value="Response_reg"/>
    <property type="match status" value="1"/>
</dbReference>
<dbReference type="Pfam" id="PF13185">
    <property type="entry name" value="GAF_2"/>
    <property type="match status" value="1"/>
</dbReference>
<dbReference type="PRINTS" id="PR00344">
    <property type="entry name" value="BCTRLSENSOR"/>
</dbReference>
<evidence type="ECO:0000259" key="15">
    <source>
        <dbReference type="PROSITE" id="PS50110"/>
    </source>
</evidence>
<feature type="domain" description="Histidine kinase" evidence="14">
    <location>
        <begin position="622"/>
        <end position="843"/>
    </location>
</feature>
<dbReference type="Gene3D" id="1.10.287.130">
    <property type="match status" value="1"/>
</dbReference>
<dbReference type="FunFam" id="3.30.565.10:FF:000010">
    <property type="entry name" value="Sensor histidine kinase RcsC"/>
    <property type="match status" value="1"/>
</dbReference>
<evidence type="ECO:0000259" key="14">
    <source>
        <dbReference type="PROSITE" id="PS50109"/>
    </source>
</evidence>
<evidence type="ECO:0000256" key="6">
    <source>
        <dbReference type="ARBA" id="ARBA00022741"/>
    </source>
</evidence>
<dbReference type="Gene3D" id="3.10.580.10">
    <property type="entry name" value="CBS-domain"/>
    <property type="match status" value="2"/>
</dbReference>
<dbReference type="SUPFAM" id="SSF52172">
    <property type="entry name" value="CheY-like"/>
    <property type="match status" value="1"/>
</dbReference>
<feature type="domain" description="CBS" evidence="16">
    <location>
        <begin position="141"/>
        <end position="196"/>
    </location>
</feature>
<dbReference type="GO" id="GO:0000155">
    <property type="term" value="F:phosphorelay sensor kinase activity"/>
    <property type="evidence" value="ECO:0007669"/>
    <property type="project" value="InterPro"/>
</dbReference>
<keyword evidence="6" id="KW-0547">Nucleotide-binding</keyword>
<name>A0A6P1DY14_9GAMM</name>
<feature type="modified residue" description="4-aspartylphosphate" evidence="12">
    <location>
        <position position="926"/>
    </location>
</feature>
<evidence type="ECO:0000256" key="5">
    <source>
        <dbReference type="ARBA" id="ARBA00022679"/>
    </source>
</evidence>
<evidence type="ECO:0000313" key="17">
    <source>
        <dbReference type="EMBL" id="NEX22589.1"/>
    </source>
</evidence>
<keyword evidence="4 12" id="KW-0597">Phosphoprotein</keyword>
<dbReference type="InterPro" id="IPR046342">
    <property type="entry name" value="CBS_dom_sf"/>
</dbReference>
<dbReference type="EC" id="2.7.13.3" evidence="3"/>
<dbReference type="SMART" id="SM00387">
    <property type="entry name" value="HATPase_c"/>
    <property type="match status" value="1"/>
</dbReference>
<dbReference type="CDD" id="cd00082">
    <property type="entry name" value="HisKA"/>
    <property type="match status" value="1"/>
</dbReference>
<feature type="domain" description="Response regulatory" evidence="15">
    <location>
        <begin position="877"/>
        <end position="993"/>
    </location>
</feature>
<keyword evidence="10" id="KW-0472">Membrane</keyword>
<keyword evidence="11" id="KW-0131">Cell cycle</keyword>
<dbReference type="SUPFAM" id="SSF55874">
    <property type="entry name" value="ATPase domain of HSP90 chaperone/DNA topoisomerase II/histidine kinase"/>
    <property type="match status" value="1"/>
</dbReference>
<reference evidence="18" key="1">
    <citation type="journal article" date="2020" name="Microbiol. Resour. Announc.">
        <title>Draft Genome Sequences of Thiorhodococcus mannitoliphagus and Thiorhodococcus minor, Purple Sulfur Photosynthetic Bacteria in the Gammaproteobacterial Family Chromatiaceae.</title>
        <authorList>
            <person name="Aviles F.A."/>
            <person name="Meyer T.E."/>
            <person name="Kyndt J.A."/>
        </authorList>
    </citation>
    <scope>NUCLEOTIDE SEQUENCE [LARGE SCALE GENOMIC DNA]</scope>
    <source>
        <strain evidence="18">DSM 18266</strain>
    </source>
</reference>
<dbReference type="PANTHER" id="PTHR45339:SF1">
    <property type="entry name" value="HYBRID SIGNAL TRANSDUCTION HISTIDINE KINASE J"/>
    <property type="match status" value="1"/>
</dbReference>
<dbReference type="Proteomes" id="UP000471640">
    <property type="component" value="Unassembled WGS sequence"/>
</dbReference>
<evidence type="ECO:0000256" key="11">
    <source>
        <dbReference type="ARBA" id="ARBA00023306"/>
    </source>
</evidence>
<accession>A0A6P1DY14</accession>
<evidence type="ECO:0000256" key="4">
    <source>
        <dbReference type="ARBA" id="ARBA00022553"/>
    </source>
</evidence>
<dbReference type="EMBL" id="JAAIJR010000109">
    <property type="protein sequence ID" value="NEX22589.1"/>
    <property type="molecule type" value="Genomic_DNA"/>
</dbReference>
<feature type="domain" description="CBS" evidence="16">
    <location>
        <begin position="207"/>
        <end position="264"/>
    </location>
</feature>
<evidence type="ECO:0000256" key="1">
    <source>
        <dbReference type="ARBA" id="ARBA00000085"/>
    </source>
</evidence>
<dbReference type="InterPro" id="IPR029016">
    <property type="entry name" value="GAF-like_dom_sf"/>
</dbReference>
<dbReference type="InterPro" id="IPR004358">
    <property type="entry name" value="Sig_transdc_His_kin-like_C"/>
</dbReference>
<dbReference type="SUPFAM" id="SSF47384">
    <property type="entry name" value="Homodimeric domain of signal transducing histidine kinase"/>
    <property type="match status" value="1"/>
</dbReference>
<dbReference type="SUPFAM" id="SSF55785">
    <property type="entry name" value="PYP-like sensor domain (PAS domain)"/>
    <property type="match status" value="1"/>
</dbReference>
<dbReference type="InterPro" id="IPR005467">
    <property type="entry name" value="His_kinase_dom"/>
</dbReference>
<dbReference type="Gene3D" id="3.30.565.10">
    <property type="entry name" value="Histidine kinase-like ATPase, C-terminal domain"/>
    <property type="match status" value="1"/>
</dbReference>
<dbReference type="PROSITE" id="PS50109">
    <property type="entry name" value="HIS_KIN"/>
    <property type="match status" value="1"/>
</dbReference>
<keyword evidence="9" id="KW-0902">Two-component regulatory system</keyword>
<gene>
    <name evidence="17" type="ORF">G3480_20150</name>
</gene>
<organism evidence="17 18">
    <name type="scientific">Thiorhodococcus mannitoliphagus</name>
    <dbReference type="NCBI Taxonomy" id="329406"/>
    <lineage>
        <taxon>Bacteria</taxon>
        <taxon>Pseudomonadati</taxon>
        <taxon>Pseudomonadota</taxon>
        <taxon>Gammaproteobacteria</taxon>
        <taxon>Chromatiales</taxon>
        <taxon>Chromatiaceae</taxon>
        <taxon>Thiorhodococcus</taxon>
    </lineage>
</organism>
<evidence type="ECO:0000256" key="9">
    <source>
        <dbReference type="ARBA" id="ARBA00023012"/>
    </source>
</evidence>
<dbReference type="SMART" id="SM00388">
    <property type="entry name" value="HisKA"/>
    <property type="match status" value="1"/>
</dbReference>
<dbReference type="InterPro" id="IPR003661">
    <property type="entry name" value="HisK_dim/P_dom"/>
</dbReference>
<dbReference type="InterPro" id="IPR036890">
    <property type="entry name" value="HATPase_C_sf"/>
</dbReference>
<dbReference type="CDD" id="cd17546">
    <property type="entry name" value="REC_hyHK_CKI1_RcsC-like"/>
    <property type="match status" value="1"/>
</dbReference>
<dbReference type="PROSITE" id="PS50110">
    <property type="entry name" value="RESPONSE_REGULATORY"/>
    <property type="match status" value="1"/>
</dbReference>
<dbReference type="SMART" id="SM00448">
    <property type="entry name" value="REC"/>
    <property type="match status" value="1"/>
</dbReference>
<dbReference type="Pfam" id="PF08448">
    <property type="entry name" value="PAS_4"/>
    <property type="match status" value="1"/>
</dbReference>
<dbReference type="PANTHER" id="PTHR45339">
    <property type="entry name" value="HYBRID SIGNAL TRANSDUCTION HISTIDINE KINASE J"/>
    <property type="match status" value="1"/>
</dbReference>
<keyword evidence="13" id="KW-0129">CBS domain</keyword>
<evidence type="ECO:0000259" key="16">
    <source>
        <dbReference type="PROSITE" id="PS51371"/>
    </source>
</evidence>
<dbReference type="InterPro" id="IPR003594">
    <property type="entry name" value="HATPase_dom"/>
</dbReference>
<dbReference type="FunFam" id="1.10.287.130:FF:000038">
    <property type="entry name" value="Sensory transduction histidine kinase"/>
    <property type="match status" value="1"/>
</dbReference>
<reference evidence="17 18" key="2">
    <citation type="submission" date="2020-02" db="EMBL/GenBank/DDBJ databases">
        <title>Genome sequences of Thiorhodococcus mannitoliphagus and Thiorhodococcus minor, purple sulfur photosynthetic bacteria in the gammaproteobacterial family, Chromatiaceae.</title>
        <authorList>
            <person name="Aviles F.A."/>
            <person name="Meyer T.E."/>
            <person name="Kyndt J.A."/>
        </authorList>
    </citation>
    <scope>NUCLEOTIDE SEQUENCE [LARGE SCALE GENOMIC DNA]</scope>
    <source>
        <strain evidence="17 18">DSM 18266</strain>
    </source>
</reference>
<dbReference type="SMART" id="SM00116">
    <property type="entry name" value="CBS"/>
    <property type="match status" value="4"/>
</dbReference>
<dbReference type="InterPro" id="IPR013656">
    <property type="entry name" value="PAS_4"/>
</dbReference>
<dbReference type="Pfam" id="PF00571">
    <property type="entry name" value="CBS"/>
    <property type="match status" value="4"/>
</dbReference>
<keyword evidence="8" id="KW-0067">ATP-binding</keyword>
<evidence type="ECO:0000313" key="18">
    <source>
        <dbReference type="Proteomes" id="UP000471640"/>
    </source>
</evidence>
<dbReference type="InterPro" id="IPR001789">
    <property type="entry name" value="Sig_transdc_resp-reg_receiver"/>
</dbReference>
<feature type="domain" description="CBS" evidence="16">
    <location>
        <begin position="76"/>
        <end position="133"/>
    </location>
</feature>
<evidence type="ECO:0000256" key="10">
    <source>
        <dbReference type="ARBA" id="ARBA00023136"/>
    </source>
</evidence>
<dbReference type="CDD" id="cd16922">
    <property type="entry name" value="HATPase_EvgS-ArcB-TorS-like"/>
    <property type="match status" value="1"/>
</dbReference>
<comment type="caution">
    <text evidence="17">The sequence shown here is derived from an EMBL/GenBank/DDBJ whole genome shotgun (WGS) entry which is preliminary data.</text>
</comment>
<dbReference type="SUPFAM" id="SSF55781">
    <property type="entry name" value="GAF domain-like"/>
    <property type="match status" value="1"/>
</dbReference>
<sequence length="1103" mass="120780">MQPIVDLTLADIMSRDVRHLPPDCPLDEAARHMAEARISSLLVLKDRTPVGILTERDLLRLFHQRTDSATPIGKVMSTPVLTAAQETDFAAAYQLALSHDVRHLVAINETGHAVGIASETDFRHHLGLGNLQRLGDLTNVIDRNLPFLPPATPLSEVLELMLRQDAAYALAVEGQRPLGILTERDIPRLLVDAAKAGGEGICLSDVMQTPVRSVSHDTPVPEVAQSMREQRVRQLAVVDAEGHVLGMVTLHKLMERISLNLQAETARRESERLAQATLDSLSEHLAILDETGKIIAVNRAWRAFAQANPPLSANVCEGANYLEVCRGAYGPDSEEAASVVGGILAVLHGQQDAFELEYPCHSPDERRWFTMRATRFDSAGAPRLVVAHFDITQRRCAEEATREAHRELDLHRQDLEALVQARTAELEAANRHLRKSQGGLKALLDLSQLATGLDEPELLQRGLEMVEAVTDSSCAYLHLFDPDQETIRLVTWSAGTSKQCSAAFESHYTLSQAGVWADTVRTGRPVIHNDFQSLSQRQGYPEGHTQLIRHLGVPIREAGKVRLLIGVGNKASDYDATDVQQVELIADNLWRIIARRRTEIALAEAKEAAEVANRAKSAFLANMSHEIRTPMNAIIGLSHLLQHELTDPKPREQLAKVITASRHLLSIINDILDLSKIEAGQLTLEDNPLSLAQVIDHCFSLLGEQASAKGLELGYTIDPDVPAVLRGDVLRLGQLLLNLVGNAIKFSDQGRIQVHAHLVADEEGPPRLRLDVRDQGIGLTPTQQQRLFEPFVQVDDSSTRRYGGTGLGLAICKRLATLMGGEVGVESEFGHGSTFWVSVPMKGVGEAAFDTRAEAGPRASAPATAEDTLRRRYAGVRLLLAEDDPINQEVARALLQRVDLILDVVNDGQQAVEQVRSGNYALVLMDVQMPVMDGLAATRAIRQLPGKAELPILAMTANAFEDDRRESLAAGMNDHLSKPVVPDALYDALVRWLPGPTDRSDSTRLKRSEGAVGARLEAAASPTAPVIDCSRATQVLDELDALLESDDTHAATLWRASRPLVQAALGKDAALIEKEIQHFDYDRALLRLRQIRATRAREQGASP</sequence>
<evidence type="ECO:0000256" key="2">
    <source>
        <dbReference type="ARBA" id="ARBA00004370"/>
    </source>
</evidence>
<dbReference type="Pfam" id="PF02518">
    <property type="entry name" value="HATPase_c"/>
    <property type="match status" value="1"/>
</dbReference>
<dbReference type="Gene3D" id="3.30.450.20">
    <property type="entry name" value="PAS domain"/>
    <property type="match status" value="1"/>
</dbReference>
<dbReference type="SUPFAM" id="SSF54631">
    <property type="entry name" value="CBS-domain pair"/>
    <property type="match status" value="2"/>
</dbReference>
<proteinExistence type="predicted"/>
<comment type="catalytic activity">
    <reaction evidence="1">
        <text>ATP + protein L-histidine = ADP + protein N-phospho-L-histidine.</text>
        <dbReference type="EC" id="2.7.13.3"/>
    </reaction>
</comment>
<dbReference type="AlphaFoldDB" id="A0A6P1DY14"/>
<evidence type="ECO:0000256" key="3">
    <source>
        <dbReference type="ARBA" id="ARBA00012438"/>
    </source>
</evidence>
<evidence type="ECO:0000256" key="7">
    <source>
        <dbReference type="ARBA" id="ARBA00022777"/>
    </source>
</evidence>
<dbReference type="Gene3D" id="3.30.450.40">
    <property type="match status" value="1"/>
</dbReference>
<dbReference type="CDD" id="cd02205">
    <property type="entry name" value="CBS_pair_SF"/>
    <property type="match status" value="1"/>
</dbReference>
<evidence type="ECO:0000256" key="12">
    <source>
        <dbReference type="PROSITE-ProRule" id="PRU00169"/>
    </source>
</evidence>
<dbReference type="InterPro" id="IPR035965">
    <property type="entry name" value="PAS-like_dom_sf"/>
</dbReference>
<keyword evidence="7" id="KW-0418">Kinase</keyword>
<protein>
    <recommendedName>
        <fullName evidence="3">histidine kinase</fullName>
        <ecNumber evidence="3">2.7.13.3</ecNumber>
    </recommendedName>
</protein>
<evidence type="ECO:0000256" key="8">
    <source>
        <dbReference type="ARBA" id="ARBA00022840"/>
    </source>
</evidence>
<evidence type="ECO:0000256" key="13">
    <source>
        <dbReference type="PROSITE-ProRule" id="PRU00703"/>
    </source>
</evidence>
<keyword evidence="18" id="KW-1185">Reference proteome</keyword>